<feature type="domain" description="HTH lysR-type" evidence="5">
    <location>
        <begin position="4"/>
        <end position="61"/>
    </location>
</feature>
<gene>
    <name evidence="6" type="ORF">FEM41_17320</name>
</gene>
<accession>A0A4P8YM59</accession>
<dbReference type="InterPro" id="IPR036388">
    <property type="entry name" value="WH-like_DNA-bd_sf"/>
</dbReference>
<comment type="similarity">
    <text evidence="1">Belongs to the LysR transcriptional regulatory family.</text>
</comment>
<keyword evidence="7" id="KW-1185">Reference proteome</keyword>
<dbReference type="PANTHER" id="PTHR30537">
    <property type="entry name" value="HTH-TYPE TRANSCRIPTIONAL REGULATOR"/>
    <property type="match status" value="1"/>
</dbReference>
<dbReference type="CDD" id="cd08474">
    <property type="entry name" value="PBP2_CrgA_like_5"/>
    <property type="match status" value="1"/>
</dbReference>
<proteinExistence type="inferred from homology"/>
<dbReference type="Pfam" id="PF00126">
    <property type="entry name" value="HTH_1"/>
    <property type="match status" value="1"/>
</dbReference>
<evidence type="ECO:0000256" key="3">
    <source>
        <dbReference type="ARBA" id="ARBA00023125"/>
    </source>
</evidence>
<organism evidence="6 7">
    <name type="scientific">Jejubacter calystegiae</name>
    <dbReference type="NCBI Taxonomy" id="2579935"/>
    <lineage>
        <taxon>Bacteria</taxon>
        <taxon>Pseudomonadati</taxon>
        <taxon>Pseudomonadota</taxon>
        <taxon>Gammaproteobacteria</taxon>
        <taxon>Enterobacterales</taxon>
        <taxon>Enterobacteriaceae</taxon>
        <taxon>Jejubacter</taxon>
    </lineage>
</organism>
<dbReference type="SUPFAM" id="SSF46785">
    <property type="entry name" value="Winged helix' DNA-binding domain"/>
    <property type="match status" value="1"/>
</dbReference>
<evidence type="ECO:0000256" key="4">
    <source>
        <dbReference type="ARBA" id="ARBA00023163"/>
    </source>
</evidence>
<dbReference type="Proteomes" id="UP000302163">
    <property type="component" value="Chromosome"/>
</dbReference>
<dbReference type="Pfam" id="PF03466">
    <property type="entry name" value="LysR_substrate"/>
    <property type="match status" value="1"/>
</dbReference>
<evidence type="ECO:0000259" key="5">
    <source>
        <dbReference type="PROSITE" id="PS50931"/>
    </source>
</evidence>
<dbReference type="SUPFAM" id="SSF53850">
    <property type="entry name" value="Periplasmic binding protein-like II"/>
    <property type="match status" value="1"/>
</dbReference>
<evidence type="ECO:0000256" key="2">
    <source>
        <dbReference type="ARBA" id="ARBA00023015"/>
    </source>
</evidence>
<dbReference type="KEGG" id="izh:FEM41_17320"/>
<protein>
    <submittedName>
        <fullName evidence="6">LysR family transcriptional regulator</fullName>
    </submittedName>
</protein>
<dbReference type="PANTHER" id="PTHR30537:SF1">
    <property type="entry name" value="HTH-TYPE TRANSCRIPTIONAL REGULATOR PGRR"/>
    <property type="match status" value="1"/>
</dbReference>
<dbReference type="InterPro" id="IPR058163">
    <property type="entry name" value="LysR-type_TF_proteobact-type"/>
</dbReference>
<reference evidence="6 7" key="1">
    <citation type="submission" date="2019-05" db="EMBL/GenBank/DDBJ databases">
        <title>Complete genome sequence of Izhakiella calystegiae KSNA2, an endophyte isolated from beach morning glory (Calystegia soldanella).</title>
        <authorList>
            <person name="Jiang L."/>
            <person name="Jeong J.C."/>
            <person name="Kim C.Y."/>
            <person name="Kim D.H."/>
            <person name="Kim S.W."/>
            <person name="Lee j."/>
        </authorList>
    </citation>
    <scope>NUCLEOTIDE SEQUENCE [LARGE SCALE GENOMIC DNA]</scope>
    <source>
        <strain evidence="6 7">KSNA2</strain>
    </source>
</reference>
<dbReference type="EMBL" id="CP040428">
    <property type="protein sequence ID" value="QCT21283.1"/>
    <property type="molecule type" value="Genomic_DNA"/>
</dbReference>
<dbReference type="PROSITE" id="PS50931">
    <property type="entry name" value="HTH_LYSR"/>
    <property type="match status" value="1"/>
</dbReference>
<name>A0A4P8YM59_9ENTR</name>
<evidence type="ECO:0000313" key="7">
    <source>
        <dbReference type="Proteomes" id="UP000302163"/>
    </source>
</evidence>
<keyword evidence="4" id="KW-0804">Transcription</keyword>
<dbReference type="GO" id="GO:0003700">
    <property type="term" value="F:DNA-binding transcription factor activity"/>
    <property type="evidence" value="ECO:0007669"/>
    <property type="project" value="InterPro"/>
</dbReference>
<evidence type="ECO:0000313" key="6">
    <source>
        <dbReference type="EMBL" id="QCT21283.1"/>
    </source>
</evidence>
<dbReference type="InterPro" id="IPR036390">
    <property type="entry name" value="WH_DNA-bd_sf"/>
</dbReference>
<sequence>MAQPSFNDLNAFITIAECGSFRKAAQMLNLSPSSLSHTIRQLEQRLGIRLFNRTTRSVALTEAGHNLRARLAPALQEVDLALQSVDRFRAAPAGKLRINAPEMAAELLLHHVVPQFLARFPDVSIDIVVEGRLVDIVAEGFDAGIRLGESLAQGMNAVRLGGTARFIAVAAPDYLARRGRPSVPDDLALHDGIRHQMPSGRLYQWEFSRQGQEIVIDVPGRITLNTIPLMISAAVSGLGVAYVPEDAVLSELQSGRLEQLLDDWCPRIPGFYLYFPGSRQMPPALRAFIDTINEVMN</sequence>
<dbReference type="InterPro" id="IPR000847">
    <property type="entry name" value="LysR_HTH_N"/>
</dbReference>
<dbReference type="GO" id="GO:0043565">
    <property type="term" value="F:sequence-specific DNA binding"/>
    <property type="evidence" value="ECO:0007669"/>
    <property type="project" value="TreeGrafter"/>
</dbReference>
<keyword evidence="3" id="KW-0238">DNA-binding</keyword>
<dbReference type="Gene3D" id="1.10.10.10">
    <property type="entry name" value="Winged helix-like DNA-binding domain superfamily/Winged helix DNA-binding domain"/>
    <property type="match status" value="1"/>
</dbReference>
<dbReference type="RefSeq" id="WP_138097439.1">
    <property type="nucleotide sequence ID" value="NZ_CP040428.1"/>
</dbReference>
<evidence type="ECO:0000256" key="1">
    <source>
        <dbReference type="ARBA" id="ARBA00009437"/>
    </source>
</evidence>
<keyword evidence="2" id="KW-0805">Transcription regulation</keyword>
<dbReference type="FunFam" id="1.10.10.10:FF:000001">
    <property type="entry name" value="LysR family transcriptional regulator"/>
    <property type="match status" value="1"/>
</dbReference>
<dbReference type="GO" id="GO:0006351">
    <property type="term" value="P:DNA-templated transcription"/>
    <property type="evidence" value="ECO:0007669"/>
    <property type="project" value="TreeGrafter"/>
</dbReference>
<dbReference type="InterPro" id="IPR005119">
    <property type="entry name" value="LysR_subst-bd"/>
</dbReference>
<dbReference type="PRINTS" id="PR00039">
    <property type="entry name" value="HTHLYSR"/>
</dbReference>
<dbReference type="AlphaFoldDB" id="A0A4P8YM59"/>
<dbReference type="OrthoDB" id="9813056at2"/>
<dbReference type="Gene3D" id="3.40.190.290">
    <property type="match status" value="1"/>
</dbReference>